<keyword evidence="11" id="KW-1185">Reference proteome</keyword>
<evidence type="ECO:0000256" key="7">
    <source>
        <dbReference type="ARBA" id="ARBA00022691"/>
    </source>
</evidence>
<dbReference type="PIRSF" id="PIRSF016305">
    <property type="entry name" value="LCM_mtfrase"/>
    <property type="match status" value="1"/>
</dbReference>
<dbReference type="InterPro" id="IPR016651">
    <property type="entry name" value="LCMT1"/>
</dbReference>
<dbReference type="PANTHER" id="PTHR13600">
    <property type="entry name" value="LEUCINE CARBOXYL METHYLTRANSFERASE"/>
    <property type="match status" value="1"/>
</dbReference>
<dbReference type="EC" id="2.1.1.233" evidence="3 8"/>
<dbReference type="PANTHER" id="PTHR13600:SF21">
    <property type="entry name" value="LEUCINE CARBOXYL METHYLTRANSFERASE 1"/>
    <property type="match status" value="1"/>
</dbReference>
<keyword evidence="5 8" id="KW-0489">Methyltransferase</keyword>
<feature type="binding site" evidence="9">
    <location>
        <position position="194"/>
    </location>
    <ligand>
        <name>S-adenosyl-L-methionine</name>
        <dbReference type="ChEBI" id="CHEBI:59789"/>
    </ligand>
</feature>
<evidence type="ECO:0000313" key="10">
    <source>
        <dbReference type="EMBL" id="KZV81220.1"/>
    </source>
</evidence>
<dbReference type="STRING" id="1314781.A0A165BTN8"/>
<dbReference type="InterPro" id="IPR007213">
    <property type="entry name" value="Ppm1/Ppm2/Tcmp"/>
</dbReference>
<comment type="function">
    <text evidence="8">Methylates the carboxyl group of the C-terminal leucine residue of protein phosphatase 2A catalytic subunits to form alpha-leucine ester residues.</text>
</comment>
<dbReference type="AlphaFoldDB" id="A0A165BTN8"/>
<dbReference type="InParanoid" id="A0A165BTN8"/>
<dbReference type="OrthoDB" id="203237at2759"/>
<protein>
    <recommendedName>
        <fullName evidence="4 8">Leucine carboxyl methyltransferase 1</fullName>
        <ecNumber evidence="3 8">2.1.1.233</ecNumber>
    </recommendedName>
</protein>
<comment type="similarity">
    <text evidence="2 8">Belongs to the methyltransferase superfamily. LCMT family.</text>
</comment>
<feature type="binding site" evidence="9">
    <location>
        <position position="66"/>
    </location>
    <ligand>
        <name>S-adenosyl-L-methionine</name>
        <dbReference type="ChEBI" id="CHEBI:59789"/>
    </ligand>
</feature>
<evidence type="ECO:0000313" key="11">
    <source>
        <dbReference type="Proteomes" id="UP000077266"/>
    </source>
</evidence>
<evidence type="ECO:0000256" key="1">
    <source>
        <dbReference type="ARBA" id="ARBA00000724"/>
    </source>
</evidence>
<accession>A0A165BTN8</accession>
<dbReference type="Pfam" id="PF04072">
    <property type="entry name" value="LCM"/>
    <property type="match status" value="1"/>
</dbReference>
<dbReference type="Proteomes" id="UP000077266">
    <property type="component" value="Unassembled WGS sequence"/>
</dbReference>
<dbReference type="Gene3D" id="3.40.50.150">
    <property type="entry name" value="Vaccinia Virus protein VP39"/>
    <property type="match status" value="1"/>
</dbReference>
<dbReference type="FunCoup" id="A0A165BTN8">
    <property type="interactions" value="377"/>
</dbReference>
<dbReference type="InterPro" id="IPR029063">
    <property type="entry name" value="SAM-dependent_MTases_sf"/>
</dbReference>
<dbReference type="GO" id="GO:0032259">
    <property type="term" value="P:methylation"/>
    <property type="evidence" value="ECO:0007669"/>
    <property type="project" value="UniProtKB-KW"/>
</dbReference>
<keyword evidence="7 8" id="KW-0949">S-adenosyl-L-methionine</keyword>
<evidence type="ECO:0000256" key="6">
    <source>
        <dbReference type="ARBA" id="ARBA00022679"/>
    </source>
</evidence>
<dbReference type="EMBL" id="KV426408">
    <property type="protein sequence ID" value="KZV81220.1"/>
    <property type="molecule type" value="Genomic_DNA"/>
</dbReference>
<dbReference type="GO" id="GO:0018423">
    <property type="term" value="F:protein C-terminal leucine carboxyl O-methyltransferase activity"/>
    <property type="evidence" value="ECO:0007669"/>
    <property type="project" value="UniProtKB-EC"/>
</dbReference>
<proteinExistence type="inferred from homology"/>
<feature type="binding site" evidence="9">
    <location>
        <position position="93"/>
    </location>
    <ligand>
        <name>S-adenosyl-L-methionine</name>
        <dbReference type="ChEBI" id="CHEBI:59789"/>
    </ligand>
</feature>
<evidence type="ECO:0000256" key="5">
    <source>
        <dbReference type="ARBA" id="ARBA00022603"/>
    </source>
</evidence>
<reference evidence="10 11" key="1">
    <citation type="journal article" date="2016" name="Mol. Biol. Evol.">
        <title>Comparative Genomics of Early-Diverging Mushroom-Forming Fungi Provides Insights into the Origins of Lignocellulose Decay Capabilities.</title>
        <authorList>
            <person name="Nagy L.G."/>
            <person name="Riley R."/>
            <person name="Tritt A."/>
            <person name="Adam C."/>
            <person name="Daum C."/>
            <person name="Floudas D."/>
            <person name="Sun H."/>
            <person name="Yadav J.S."/>
            <person name="Pangilinan J."/>
            <person name="Larsson K.H."/>
            <person name="Matsuura K."/>
            <person name="Barry K."/>
            <person name="Labutti K."/>
            <person name="Kuo R."/>
            <person name="Ohm R.A."/>
            <person name="Bhattacharya S.S."/>
            <person name="Shirouzu T."/>
            <person name="Yoshinaga Y."/>
            <person name="Martin F.M."/>
            <person name="Grigoriev I.V."/>
            <person name="Hibbett D.S."/>
        </authorList>
    </citation>
    <scope>NUCLEOTIDE SEQUENCE [LARGE SCALE GENOMIC DNA]</scope>
    <source>
        <strain evidence="10 11">HHB12029</strain>
    </source>
</reference>
<evidence type="ECO:0000256" key="2">
    <source>
        <dbReference type="ARBA" id="ARBA00010703"/>
    </source>
</evidence>
<dbReference type="SUPFAM" id="SSF53335">
    <property type="entry name" value="S-adenosyl-L-methionine-dependent methyltransferases"/>
    <property type="match status" value="1"/>
</dbReference>
<evidence type="ECO:0000256" key="4">
    <source>
        <dbReference type="ARBA" id="ARBA00017497"/>
    </source>
</evidence>
<comment type="catalytic activity">
    <reaction evidence="1 8">
        <text>[phosphatase 2A protein]-C-terminal L-leucine + S-adenosyl-L-methionine = [phosphatase 2A protein]-C-terminal L-leucine methyl ester + S-adenosyl-L-homocysteine</text>
        <dbReference type="Rhea" id="RHEA:48544"/>
        <dbReference type="Rhea" id="RHEA-COMP:12134"/>
        <dbReference type="Rhea" id="RHEA-COMP:12135"/>
        <dbReference type="ChEBI" id="CHEBI:57856"/>
        <dbReference type="ChEBI" id="CHEBI:59789"/>
        <dbReference type="ChEBI" id="CHEBI:90516"/>
        <dbReference type="ChEBI" id="CHEBI:90517"/>
        <dbReference type="EC" id="2.1.1.233"/>
    </reaction>
</comment>
<evidence type="ECO:0000256" key="9">
    <source>
        <dbReference type="PIRSR" id="PIRSR016305-1"/>
    </source>
</evidence>
<feature type="binding site" evidence="9">
    <location>
        <begin position="165"/>
        <end position="166"/>
    </location>
    <ligand>
        <name>S-adenosyl-L-methionine</name>
        <dbReference type="ChEBI" id="CHEBI:59789"/>
    </ligand>
</feature>
<keyword evidence="6 8" id="KW-0808">Transferase</keyword>
<gene>
    <name evidence="10" type="ORF">EXIGLDRAFT_755713</name>
</gene>
<sequence>MLPPAPARAPRDTDAAVRSTDSDAAQARLSAISKGYLFDQFAHHLVPRARFATPRPPLINHGTHVRATALDTLVDEWLVAGGVDVKKQIISVGAGSDSRFWRISTGPLKDALHAYLEVDLPENTLAKAMAIRKSKELSAVLGDNVTLTLGGQGLESPRYVLAPVDLREDPAQTLQPFVARGMLDPSIPTLIVAECVLVYMDRAASDRVLRWAANTFDVAGGLVYEMFGLNDGFGRVMRENLLARNVQLPGVDAYPTLHDQAARFRQTGFVTVQRALSLRTIRATHISSEERARIAQLEMLDEVEELELVLAHYVIAFGVKASDPESPFASWNLPAALPVVR</sequence>
<evidence type="ECO:0000256" key="8">
    <source>
        <dbReference type="PIRNR" id="PIRNR016305"/>
    </source>
</evidence>
<name>A0A165BTN8_EXIGL</name>
<organism evidence="10 11">
    <name type="scientific">Exidia glandulosa HHB12029</name>
    <dbReference type="NCBI Taxonomy" id="1314781"/>
    <lineage>
        <taxon>Eukaryota</taxon>
        <taxon>Fungi</taxon>
        <taxon>Dikarya</taxon>
        <taxon>Basidiomycota</taxon>
        <taxon>Agaricomycotina</taxon>
        <taxon>Agaricomycetes</taxon>
        <taxon>Auriculariales</taxon>
        <taxon>Exidiaceae</taxon>
        <taxon>Exidia</taxon>
    </lineage>
</organism>
<evidence type="ECO:0000256" key="3">
    <source>
        <dbReference type="ARBA" id="ARBA00012834"/>
    </source>
</evidence>